<dbReference type="SMART" id="SM00324">
    <property type="entry name" value="RhoGAP"/>
    <property type="match status" value="1"/>
</dbReference>
<feature type="domain" description="Rho-GAP" evidence="1">
    <location>
        <begin position="1"/>
        <end position="186"/>
    </location>
</feature>
<gene>
    <name evidence="2" type="ORF">g.56283</name>
</gene>
<dbReference type="GO" id="GO:0005096">
    <property type="term" value="F:GTPase activator activity"/>
    <property type="evidence" value="ECO:0007669"/>
    <property type="project" value="TreeGrafter"/>
</dbReference>
<accession>A0A1B6K442</accession>
<dbReference type="GO" id="GO:0007264">
    <property type="term" value="P:small GTPase-mediated signal transduction"/>
    <property type="evidence" value="ECO:0007669"/>
    <property type="project" value="TreeGrafter"/>
</dbReference>
<organism evidence="2">
    <name type="scientific">Homalodisca liturata</name>
    <dbReference type="NCBI Taxonomy" id="320908"/>
    <lineage>
        <taxon>Eukaryota</taxon>
        <taxon>Metazoa</taxon>
        <taxon>Ecdysozoa</taxon>
        <taxon>Arthropoda</taxon>
        <taxon>Hexapoda</taxon>
        <taxon>Insecta</taxon>
        <taxon>Pterygota</taxon>
        <taxon>Neoptera</taxon>
        <taxon>Paraneoptera</taxon>
        <taxon>Hemiptera</taxon>
        <taxon>Auchenorrhyncha</taxon>
        <taxon>Membracoidea</taxon>
        <taxon>Cicadellidae</taxon>
        <taxon>Cicadellinae</taxon>
        <taxon>Proconiini</taxon>
        <taxon>Homalodisca</taxon>
    </lineage>
</organism>
<dbReference type="PANTHER" id="PTHR45808">
    <property type="entry name" value="RHO GTPASE-ACTIVATING PROTEIN 68F"/>
    <property type="match status" value="1"/>
</dbReference>
<dbReference type="PANTHER" id="PTHR45808:SF2">
    <property type="entry name" value="RHO GTPASE-ACTIVATING PROTEIN 68F"/>
    <property type="match status" value="1"/>
</dbReference>
<dbReference type="CDD" id="cd00159">
    <property type="entry name" value="RhoGAP"/>
    <property type="match status" value="1"/>
</dbReference>
<protein>
    <recommendedName>
        <fullName evidence="1">Rho-GAP domain-containing protein</fullName>
    </recommendedName>
</protein>
<dbReference type="GO" id="GO:0005737">
    <property type="term" value="C:cytoplasm"/>
    <property type="evidence" value="ECO:0007669"/>
    <property type="project" value="TreeGrafter"/>
</dbReference>
<dbReference type="InterPro" id="IPR008936">
    <property type="entry name" value="Rho_GTPase_activation_prot"/>
</dbReference>
<dbReference type="Gene3D" id="1.10.555.10">
    <property type="entry name" value="Rho GTPase activation protein"/>
    <property type="match status" value="1"/>
</dbReference>
<sequence>TPTIFKLVSYLEAAGARTEGIFRREGNKNTTIQIVSAIVDFDQQHLSPSARFNFSRYSVLELASALKYYIRETMNGIFDNAYLSKVLAFLADGDHKNAALYCKYLLLSLPDEHQRLFVMLKRLFERVVENKDVTRITWESICNIFGLTFMPLEAFSAIERIPIIIDLFRNLMNVNLEDLASAAKSL</sequence>
<dbReference type="PROSITE" id="PS50238">
    <property type="entry name" value="RHOGAP"/>
    <property type="match status" value="1"/>
</dbReference>
<dbReference type="InterPro" id="IPR000198">
    <property type="entry name" value="RhoGAP_dom"/>
</dbReference>
<name>A0A1B6K442_9HEMI</name>
<feature type="non-terminal residue" evidence="2">
    <location>
        <position position="1"/>
    </location>
</feature>
<reference evidence="2" key="1">
    <citation type="submission" date="2015-11" db="EMBL/GenBank/DDBJ databases">
        <title>De novo transcriptome assembly of four potential Pierce s Disease insect vectors from Arizona vineyards.</title>
        <authorList>
            <person name="Tassone E.E."/>
        </authorList>
    </citation>
    <scope>NUCLEOTIDE SEQUENCE</scope>
</reference>
<dbReference type="Pfam" id="PF00620">
    <property type="entry name" value="RhoGAP"/>
    <property type="match status" value="1"/>
</dbReference>
<proteinExistence type="predicted"/>
<evidence type="ECO:0000259" key="1">
    <source>
        <dbReference type="PROSITE" id="PS50238"/>
    </source>
</evidence>
<dbReference type="SUPFAM" id="SSF48350">
    <property type="entry name" value="GTPase activation domain, GAP"/>
    <property type="match status" value="1"/>
</dbReference>
<evidence type="ECO:0000313" key="2">
    <source>
        <dbReference type="EMBL" id="JAT06208.1"/>
    </source>
</evidence>
<dbReference type="AlphaFoldDB" id="A0A1B6K442"/>
<dbReference type="EMBL" id="GECU01001499">
    <property type="protein sequence ID" value="JAT06208.1"/>
    <property type="molecule type" value="Transcribed_RNA"/>
</dbReference>